<keyword evidence="4" id="KW-1185">Reference proteome</keyword>
<accession>A0A286I1F4</accession>
<evidence type="ECO:0008006" key="5">
    <source>
        <dbReference type="Google" id="ProtNLM"/>
    </source>
</evidence>
<dbReference type="Proteomes" id="UP000219465">
    <property type="component" value="Unassembled WGS sequence"/>
</dbReference>
<dbReference type="EMBL" id="OCPC01000001">
    <property type="protein sequence ID" value="SOE13872.1"/>
    <property type="molecule type" value="Genomic_DNA"/>
</dbReference>
<feature type="signal peptide" evidence="2">
    <location>
        <begin position="1"/>
        <end position="18"/>
    </location>
</feature>
<feature type="chain" id="PRO_5012380231" description="Outer membrane protein with glycine zipper" evidence="2">
    <location>
        <begin position="19"/>
        <end position="85"/>
    </location>
</feature>
<dbReference type="AlphaFoldDB" id="A0A286I1F4"/>
<gene>
    <name evidence="3" type="ORF">SAMN05877838_0955</name>
</gene>
<evidence type="ECO:0000313" key="3">
    <source>
        <dbReference type="EMBL" id="SOE13872.1"/>
    </source>
</evidence>
<keyword evidence="2" id="KW-0732">Signal</keyword>
<keyword evidence="1" id="KW-1133">Transmembrane helix</keyword>
<name>A0A286I1F4_9HYPH</name>
<evidence type="ECO:0000256" key="2">
    <source>
        <dbReference type="SAM" id="SignalP"/>
    </source>
</evidence>
<dbReference type="RefSeq" id="WP_097105492.1">
    <property type="nucleotide sequence ID" value="NZ_OCPC01000001.1"/>
</dbReference>
<organism evidence="3 4">
    <name type="scientific">Hoeflea halophila</name>
    <dbReference type="NCBI Taxonomy" id="714899"/>
    <lineage>
        <taxon>Bacteria</taxon>
        <taxon>Pseudomonadati</taxon>
        <taxon>Pseudomonadota</taxon>
        <taxon>Alphaproteobacteria</taxon>
        <taxon>Hyphomicrobiales</taxon>
        <taxon>Rhizobiaceae</taxon>
        <taxon>Hoeflea</taxon>
    </lineage>
</organism>
<evidence type="ECO:0000256" key="1">
    <source>
        <dbReference type="SAM" id="Phobius"/>
    </source>
</evidence>
<proteinExistence type="predicted"/>
<protein>
    <recommendedName>
        <fullName evidence="5">Outer membrane protein with glycine zipper</fullName>
    </recommendedName>
</protein>
<sequence length="85" mass="8596">MKVLKLAVVIAAISTLSACTTAEKTASGAGVGAAVGAIAFNSAGGAVAGALIGGFGTYLVETSDGLCQYRNSRGRVYTTRCHWKR</sequence>
<feature type="transmembrane region" description="Helical" evidence="1">
    <location>
        <begin position="38"/>
        <end position="60"/>
    </location>
</feature>
<dbReference type="PROSITE" id="PS51257">
    <property type="entry name" value="PROKAR_LIPOPROTEIN"/>
    <property type="match status" value="1"/>
</dbReference>
<reference evidence="4" key="1">
    <citation type="submission" date="2017-08" db="EMBL/GenBank/DDBJ databases">
        <authorList>
            <person name="Varghese N."/>
            <person name="Submissions S."/>
        </authorList>
    </citation>
    <scope>NUCLEOTIDE SEQUENCE [LARGE SCALE GENOMIC DNA]</scope>
    <source>
        <strain evidence="4">KCTC 23107</strain>
    </source>
</reference>
<evidence type="ECO:0000313" key="4">
    <source>
        <dbReference type="Proteomes" id="UP000219465"/>
    </source>
</evidence>
<keyword evidence="1" id="KW-0472">Membrane</keyword>
<keyword evidence="1" id="KW-0812">Transmembrane</keyword>